<reference evidence="7" key="1">
    <citation type="submission" date="2022-10" db="EMBL/GenBank/DDBJ databases">
        <title>The WGS of Solirubrobacter ginsenosidimutans DSM 21036.</title>
        <authorList>
            <person name="Jiang Z."/>
        </authorList>
    </citation>
    <scope>NUCLEOTIDE SEQUENCE</scope>
    <source>
        <strain evidence="7">DSM 21036</strain>
    </source>
</reference>
<keyword evidence="8" id="KW-1185">Reference proteome</keyword>
<dbReference type="Gene3D" id="3.30.360.10">
    <property type="entry name" value="Dihydrodipicolinate Reductase, domain 2"/>
    <property type="match status" value="1"/>
</dbReference>
<evidence type="ECO:0000256" key="2">
    <source>
        <dbReference type="ARBA" id="ARBA00023002"/>
    </source>
</evidence>
<proteinExistence type="inferred from homology"/>
<dbReference type="SUPFAM" id="SSF55347">
    <property type="entry name" value="Glyceraldehyde-3-phosphate dehydrogenase-like, C-terminal domain"/>
    <property type="match status" value="1"/>
</dbReference>
<dbReference type="EMBL" id="JAPDOD010000022">
    <property type="protein sequence ID" value="MDA0163061.1"/>
    <property type="molecule type" value="Genomic_DNA"/>
</dbReference>
<evidence type="ECO:0000256" key="1">
    <source>
        <dbReference type="ARBA" id="ARBA00010928"/>
    </source>
</evidence>
<dbReference type="GO" id="GO:0050112">
    <property type="term" value="F:inositol 2-dehydrogenase (NAD+) activity"/>
    <property type="evidence" value="ECO:0007669"/>
    <property type="project" value="UniProtKB-UniRule"/>
</dbReference>
<comment type="function">
    <text evidence="4">Involved in the oxidation of myo-inositol (MI) to 2-keto-myo-inositol (2KMI or 2-inosose).</text>
</comment>
<gene>
    <name evidence="4" type="primary">iolG</name>
    <name evidence="7" type="ORF">OM076_22500</name>
</gene>
<accession>A0A9X3MWP6</accession>
<dbReference type="Proteomes" id="UP001149140">
    <property type="component" value="Unassembled WGS sequence"/>
</dbReference>
<comment type="catalytic activity">
    <reaction evidence="4">
        <text>myo-inositol + NAD(+) = scyllo-inosose + NADH + H(+)</text>
        <dbReference type="Rhea" id="RHEA:16949"/>
        <dbReference type="ChEBI" id="CHEBI:15378"/>
        <dbReference type="ChEBI" id="CHEBI:17268"/>
        <dbReference type="ChEBI" id="CHEBI:17811"/>
        <dbReference type="ChEBI" id="CHEBI:57540"/>
        <dbReference type="ChEBI" id="CHEBI:57945"/>
        <dbReference type="EC" id="1.1.1.18"/>
    </reaction>
</comment>
<dbReference type="InterPro" id="IPR023794">
    <property type="entry name" value="MI/DCI_dehydrogenase"/>
</dbReference>
<dbReference type="Pfam" id="PF01408">
    <property type="entry name" value="GFO_IDH_MocA"/>
    <property type="match status" value="1"/>
</dbReference>
<dbReference type="PANTHER" id="PTHR43593">
    <property type="match status" value="1"/>
</dbReference>
<name>A0A9X3MWP6_9ACTN</name>
<evidence type="ECO:0000256" key="4">
    <source>
        <dbReference type="HAMAP-Rule" id="MF_01671"/>
    </source>
</evidence>
<comment type="caution">
    <text evidence="7">The sequence shown here is derived from an EMBL/GenBank/DDBJ whole genome shotgun (WGS) entry which is preliminary data.</text>
</comment>
<comment type="subunit">
    <text evidence="4">Homotetramer.</text>
</comment>
<dbReference type="GO" id="GO:0019310">
    <property type="term" value="P:inositol catabolic process"/>
    <property type="evidence" value="ECO:0007669"/>
    <property type="project" value="UniProtKB-UniRule"/>
</dbReference>
<dbReference type="HAMAP" id="MF_01671">
    <property type="entry name" value="IolG"/>
    <property type="match status" value="1"/>
</dbReference>
<comment type="similarity">
    <text evidence="1 4">Belongs to the Gfo/Idh/MocA family.</text>
</comment>
<evidence type="ECO:0000259" key="6">
    <source>
        <dbReference type="Pfam" id="PF02894"/>
    </source>
</evidence>
<dbReference type="GO" id="GO:0000166">
    <property type="term" value="F:nucleotide binding"/>
    <property type="evidence" value="ECO:0007669"/>
    <property type="project" value="InterPro"/>
</dbReference>
<dbReference type="InterPro" id="IPR004104">
    <property type="entry name" value="Gfo/Idh/MocA-like_OxRdtase_C"/>
</dbReference>
<dbReference type="Pfam" id="PF02894">
    <property type="entry name" value="GFO_IDH_MocA_C"/>
    <property type="match status" value="1"/>
</dbReference>
<dbReference type="PANTHER" id="PTHR43593:SF1">
    <property type="entry name" value="INOSITOL 2-DEHYDROGENASE"/>
    <property type="match status" value="1"/>
</dbReference>
<feature type="domain" description="Gfo/Idh/MocA-like oxidoreductase N-terminal" evidence="5">
    <location>
        <begin position="2"/>
        <end position="123"/>
    </location>
</feature>
<dbReference type="Gene3D" id="3.40.50.720">
    <property type="entry name" value="NAD(P)-binding Rossmann-like Domain"/>
    <property type="match status" value="1"/>
</dbReference>
<keyword evidence="3 4" id="KW-0520">NAD</keyword>
<dbReference type="SUPFAM" id="SSF51735">
    <property type="entry name" value="NAD(P)-binding Rossmann-fold domains"/>
    <property type="match status" value="1"/>
</dbReference>
<feature type="domain" description="Gfo/Idh/MocA-like oxidoreductase C-terminal" evidence="6">
    <location>
        <begin position="135"/>
        <end position="325"/>
    </location>
</feature>
<keyword evidence="2 4" id="KW-0560">Oxidoreductase</keyword>
<evidence type="ECO:0000313" key="7">
    <source>
        <dbReference type="EMBL" id="MDA0163061.1"/>
    </source>
</evidence>
<evidence type="ECO:0000256" key="3">
    <source>
        <dbReference type="ARBA" id="ARBA00023027"/>
    </source>
</evidence>
<dbReference type="EC" id="1.1.1.18" evidence="4"/>
<dbReference type="InterPro" id="IPR000683">
    <property type="entry name" value="Gfo/Idh/MocA-like_OxRdtase_N"/>
</dbReference>
<organism evidence="7 8">
    <name type="scientific">Solirubrobacter ginsenosidimutans</name>
    <dbReference type="NCBI Taxonomy" id="490573"/>
    <lineage>
        <taxon>Bacteria</taxon>
        <taxon>Bacillati</taxon>
        <taxon>Actinomycetota</taxon>
        <taxon>Thermoleophilia</taxon>
        <taxon>Solirubrobacterales</taxon>
        <taxon>Solirubrobacteraceae</taxon>
        <taxon>Solirubrobacter</taxon>
    </lineage>
</organism>
<sequence length="327" mass="34350">MVNVGVIGAGLMGSTHARLLATAIAGAEVVAISDAVHEHAQRIADELDLSTIHADGMELIANPAVDAVVIASPAATHEPYTLACIEVGKPVLCEKPLATSAAAAKRIVEAEAAVGHRSVTVGFMRRYDPGYADLKARLDAGAIGAPLLMHCAHRNPSVHPFFDSAMIITDSAVHEIDVTRWLLGEEIVRATVLTPTPTSKAREGLRDPQLLLFETAGGRLVDVEAFVSAGYAYDIRCEVVGEDGTLELLPPATVALRTDNAESQAIPPGFRERFGTAYLHELQAWIHSIARGSEPDGPSAYDGFAAAAVSEAAVASLESGRPVDVAL</sequence>
<dbReference type="InterPro" id="IPR036291">
    <property type="entry name" value="NAD(P)-bd_dom_sf"/>
</dbReference>
<dbReference type="InterPro" id="IPR050424">
    <property type="entry name" value="Gfo-Idh-MocA_inositol_DH"/>
</dbReference>
<evidence type="ECO:0000313" key="8">
    <source>
        <dbReference type="Proteomes" id="UP001149140"/>
    </source>
</evidence>
<dbReference type="AlphaFoldDB" id="A0A9X3MWP6"/>
<evidence type="ECO:0000259" key="5">
    <source>
        <dbReference type="Pfam" id="PF01408"/>
    </source>
</evidence>
<dbReference type="RefSeq" id="WP_372518071.1">
    <property type="nucleotide sequence ID" value="NZ_JAPDOD010000022.1"/>
</dbReference>
<protein>
    <recommendedName>
        <fullName evidence="4">Inositol 2-dehydrogenase</fullName>
        <ecNumber evidence="4">1.1.1.18</ecNumber>
    </recommendedName>
    <alternativeName>
        <fullName evidence="4">Myo-inositol 2-dehydrogenase</fullName>
        <shortName evidence="4">MI 2-dehydrogenase</shortName>
    </alternativeName>
</protein>